<evidence type="ECO:0000259" key="2">
    <source>
        <dbReference type="Pfam" id="PF09084"/>
    </source>
</evidence>
<sequence>MLLMKKLSALLLAAACALGLLAGCSSDAGSDQAAPSGENAAETLAVNVAALKGPTAMGLVKFMDEAASGALDGAEYSFGIAASPDELTPRIAKSELDIAAVPANLASVLYNNTDAGVQVLAVNTLGVLYICDQDGSIGSVSDLAGKTVYASGKGSTPEYALNYILEKNGLTPGSDVFVEWKSEHAECVAAMAENPQAIALLPQPFVTTAQMKNESIRPALDLTEEWDAVQTGDEKSSLITGVVIARADFVEQHPETVKDFLQRYEASVDFVNENTEAAAELVGAYDIVPAAVAQKALPACNIVYIDGADMKERLAGYLGVLFEQNPKAVGGALPGDDFYYDAA</sequence>
<dbReference type="Gene3D" id="3.40.190.10">
    <property type="entry name" value="Periplasmic binding protein-like II"/>
    <property type="match status" value="2"/>
</dbReference>
<evidence type="ECO:0000256" key="1">
    <source>
        <dbReference type="SAM" id="SignalP"/>
    </source>
</evidence>
<organism evidence="3 4">
    <name type="scientific">Slackia piriformis</name>
    <dbReference type="NCBI Taxonomy" id="626934"/>
    <lineage>
        <taxon>Bacteria</taxon>
        <taxon>Bacillati</taxon>
        <taxon>Actinomycetota</taxon>
        <taxon>Coriobacteriia</taxon>
        <taxon>Eggerthellales</taxon>
        <taxon>Eggerthellaceae</taxon>
        <taxon>Slackia</taxon>
    </lineage>
</organism>
<dbReference type="PIRSF" id="PIRSF027386">
    <property type="entry name" value="UCP027386_ABC_sbc_TM0202"/>
    <property type="match status" value="1"/>
</dbReference>
<name>A0A943UXJ1_9ACTN</name>
<feature type="signal peptide" evidence="1">
    <location>
        <begin position="1"/>
        <end position="22"/>
    </location>
</feature>
<feature type="chain" id="PRO_5038962717" evidence="1">
    <location>
        <begin position="23"/>
        <end position="343"/>
    </location>
</feature>
<dbReference type="PANTHER" id="PTHR30024:SF46">
    <property type="entry name" value="ABC TRANSPORTER, SUBSTRATE-BINDING LIPOPROTEIN"/>
    <property type="match status" value="1"/>
</dbReference>
<dbReference type="PANTHER" id="PTHR30024">
    <property type="entry name" value="ALIPHATIC SULFONATES-BINDING PROTEIN-RELATED"/>
    <property type="match status" value="1"/>
</dbReference>
<accession>A0A943UXJ1</accession>
<gene>
    <name evidence="3" type="ORF">KH142_05530</name>
</gene>
<evidence type="ECO:0000313" key="3">
    <source>
        <dbReference type="EMBL" id="MBS6940929.1"/>
    </source>
</evidence>
<dbReference type="SUPFAM" id="SSF53850">
    <property type="entry name" value="Periplasmic binding protein-like II"/>
    <property type="match status" value="1"/>
</dbReference>
<reference evidence="3" key="1">
    <citation type="submission" date="2021-02" db="EMBL/GenBank/DDBJ databases">
        <title>Infant gut strain persistence is associated with maternal origin, phylogeny, and functional potential including surface adhesion and iron acquisition.</title>
        <authorList>
            <person name="Lou Y.C."/>
        </authorList>
    </citation>
    <scope>NUCLEOTIDE SEQUENCE</scope>
    <source>
        <strain evidence="3">L2_039_000G1_dasL2_039_000G1_concoct_11</strain>
    </source>
</reference>
<dbReference type="EMBL" id="JAGZSV010000086">
    <property type="protein sequence ID" value="MBS6940929.1"/>
    <property type="molecule type" value="Genomic_DNA"/>
</dbReference>
<keyword evidence="1" id="KW-0732">Signal</keyword>
<feature type="domain" description="SsuA/THI5-like" evidence="2">
    <location>
        <begin position="121"/>
        <end position="277"/>
    </location>
</feature>
<dbReference type="InterPro" id="IPR027024">
    <property type="entry name" value="UCP027386_ABC_sbc_TM0202"/>
</dbReference>
<proteinExistence type="predicted"/>
<dbReference type="Proteomes" id="UP000727506">
    <property type="component" value="Unassembled WGS sequence"/>
</dbReference>
<dbReference type="AlphaFoldDB" id="A0A943UXJ1"/>
<evidence type="ECO:0000313" key="4">
    <source>
        <dbReference type="Proteomes" id="UP000727506"/>
    </source>
</evidence>
<protein>
    <submittedName>
        <fullName evidence="3">ABC transporter substrate-binding protein</fullName>
    </submittedName>
</protein>
<dbReference type="PROSITE" id="PS51257">
    <property type="entry name" value="PROKAR_LIPOPROTEIN"/>
    <property type="match status" value="1"/>
</dbReference>
<dbReference type="Pfam" id="PF09084">
    <property type="entry name" value="NMT1"/>
    <property type="match status" value="1"/>
</dbReference>
<comment type="caution">
    <text evidence="3">The sequence shown here is derived from an EMBL/GenBank/DDBJ whole genome shotgun (WGS) entry which is preliminary data.</text>
</comment>
<dbReference type="InterPro" id="IPR015168">
    <property type="entry name" value="SsuA/THI5"/>
</dbReference>